<dbReference type="PANTHER" id="PTHR20875:SF0">
    <property type="entry name" value="GH12158P"/>
    <property type="match status" value="1"/>
</dbReference>
<dbReference type="OrthoDB" id="272072at2759"/>
<accession>A0A1J1J204</accession>
<keyword evidence="2" id="KW-1185">Reference proteome</keyword>
<organism evidence="1 2">
    <name type="scientific">Clunio marinus</name>
    <dbReference type="NCBI Taxonomy" id="568069"/>
    <lineage>
        <taxon>Eukaryota</taxon>
        <taxon>Metazoa</taxon>
        <taxon>Ecdysozoa</taxon>
        <taxon>Arthropoda</taxon>
        <taxon>Hexapoda</taxon>
        <taxon>Insecta</taxon>
        <taxon>Pterygota</taxon>
        <taxon>Neoptera</taxon>
        <taxon>Endopterygota</taxon>
        <taxon>Diptera</taxon>
        <taxon>Nematocera</taxon>
        <taxon>Chironomoidea</taxon>
        <taxon>Chironomidae</taxon>
        <taxon>Clunio</taxon>
    </lineage>
</organism>
<reference evidence="1 2" key="1">
    <citation type="submission" date="2015-04" db="EMBL/GenBank/DDBJ databases">
        <authorList>
            <person name="Syromyatnikov M.Y."/>
            <person name="Popov V.N."/>
        </authorList>
    </citation>
    <scope>NUCLEOTIDE SEQUENCE [LARGE SCALE GENOMIC DNA]</scope>
</reference>
<sequence>MSKDITLPGIRRTCDKIQSVLMRKELNLKSYFISLDCKRTGLVTETKFFTVIYNQLGHEFGVCQEEVKELTDYFKEQDGRVCYKEFLDQVLPKEKECKAFVSGLEWESHDHVNVLTSFELRQLDLILTKITYSLRCRECQIDDYFKDYEWIGNGCGTMSIAHFQRILDQAGITLGPKEFQLVVRRFLKYGYVINYIAFLDAIHEILKWFDRNGFLNTGKDFLENYPGKVITIENLEQLPRPEVCNVDIAKVFDTTKSCHPFNDQNKRKQEMDMSELLLRIKKHIYDNKIRSREFFEKFDKLRRGFVTKFQFHRGLEAIGISGLHRLYIAKHDLEKIFDAYKYQRDPDRISWKDFCDDIDEVFTVKNLDKLPYVVVKSPPDEIKDLPCKGSIDWNSASKSMHETAQEAIFRIRDIVKSRRIFIEVFFNGFDKLNHFHVSSDQMRRVFSSNSILLSEKEIQALILCYGDDMGFNYWKFMRDVNEVQFCEAKHKKIVEFLQRLHCQQKDPCSNPNYSVVEILAKIKNQVTRNRINIEQFMKDGEKLNNGMLSACQFRARFPSAGIFLTDCELDILCNAFKYSTCKDKINFRTFCEMMNQAFFDVKLEKRPCTVPTQHVPSSDDYLNFLTYEERHIASHALQKLARHYNNVSNMETFFKDRETKCFISKETFRQVLTICGGLMDVITQKELDVLYKTFSIATHSNGRKFNYRNFLTILKHVYNL</sequence>
<proteinExistence type="predicted"/>
<protein>
    <submittedName>
        <fullName evidence="1">CLUMA_CG018824, isoform A</fullName>
    </submittedName>
</protein>
<dbReference type="InterPro" id="IPR052603">
    <property type="entry name" value="EFCB6"/>
</dbReference>
<dbReference type="SUPFAM" id="SSF47473">
    <property type="entry name" value="EF-hand"/>
    <property type="match status" value="3"/>
</dbReference>
<evidence type="ECO:0000313" key="1">
    <source>
        <dbReference type="EMBL" id="CRL05796.1"/>
    </source>
</evidence>
<dbReference type="EMBL" id="CVRI01000065">
    <property type="protein sequence ID" value="CRL05796.1"/>
    <property type="molecule type" value="Genomic_DNA"/>
</dbReference>
<evidence type="ECO:0000313" key="2">
    <source>
        <dbReference type="Proteomes" id="UP000183832"/>
    </source>
</evidence>
<dbReference type="Proteomes" id="UP000183832">
    <property type="component" value="Unassembled WGS sequence"/>
</dbReference>
<gene>
    <name evidence="1" type="ORF">CLUMA_CG018824</name>
</gene>
<dbReference type="InterPro" id="IPR011992">
    <property type="entry name" value="EF-hand-dom_pair"/>
</dbReference>
<dbReference type="Gene3D" id="1.10.238.10">
    <property type="entry name" value="EF-hand"/>
    <property type="match status" value="3"/>
</dbReference>
<name>A0A1J1J204_9DIPT</name>
<dbReference type="PANTHER" id="PTHR20875">
    <property type="entry name" value="EF-HAND CALCIUM-BINDING DOMAIN-CONTAINING PROTEIN 6-RELATED"/>
    <property type="match status" value="1"/>
</dbReference>
<dbReference type="STRING" id="568069.A0A1J1J204"/>
<dbReference type="AlphaFoldDB" id="A0A1J1J204"/>